<name>A0A2V2ZWR0_9BACI</name>
<dbReference type="OrthoDB" id="9802328at2"/>
<dbReference type="GO" id="GO:0030170">
    <property type="term" value="F:pyridoxal phosphate binding"/>
    <property type="evidence" value="ECO:0007669"/>
    <property type="project" value="InterPro"/>
</dbReference>
<dbReference type="InterPro" id="IPR015424">
    <property type="entry name" value="PyrdxlP-dep_Trfase"/>
</dbReference>
<dbReference type="PANTHER" id="PTHR42790">
    <property type="entry name" value="AMINOTRANSFERASE"/>
    <property type="match status" value="1"/>
</dbReference>
<dbReference type="Gene3D" id="3.90.1150.10">
    <property type="entry name" value="Aspartate Aminotransferase, domain 1"/>
    <property type="match status" value="1"/>
</dbReference>
<dbReference type="SUPFAM" id="SSF53383">
    <property type="entry name" value="PLP-dependent transferases"/>
    <property type="match status" value="1"/>
</dbReference>
<dbReference type="CDD" id="cd00609">
    <property type="entry name" value="AAT_like"/>
    <property type="match status" value="1"/>
</dbReference>
<dbReference type="AlphaFoldDB" id="A0A2V2ZWR0"/>
<dbReference type="InterPro" id="IPR004839">
    <property type="entry name" value="Aminotransferase_I/II_large"/>
</dbReference>
<dbReference type="GO" id="GO:0008483">
    <property type="term" value="F:transaminase activity"/>
    <property type="evidence" value="ECO:0007669"/>
    <property type="project" value="UniProtKB-KW"/>
</dbReference>
<dbReference type="GO" id="GO:1901605">
    <property type="term" value="P:alpha-amino acid metabolic process"/>
    <property type="evidence" value="ECO:0007669"/>
    <property type="project" value="TreeGrafter"/>
</dbReference>
<evidence type="ECO:0000256" key="6">
    <source>
        <dbReference type="ARBA" id="ARBA00022898"/>
    </source>
</evidence>
<proteinExistence type="inferred from homology"/>
<keyword evidence="4" id="KW-0032">Aminotransferase</keyword>
<dbReference type="Gene3D" id="3.40.640.10">
    <property type="entry name" value="Type I PLP-dependent aspartate aminotransferase-like (Major domain)"/>
    <property type="match status" value="1"/>
</dbReference>
<dbReference type="InterPro" id="IPR015422">
    <property type="entry name" value="PyrdxlP-dep_Trfase_small"/>
</dbReference>
<dbReference type="InterPro" id="IPR050859">
    <property type="entry name" value="Class-I_PLP-dep_aminotransf"/>
</dbReference>
<comment type="similarity">
    <text evidence="2">Belongs to the class-I pyridoxal-phosphate-dependent aminotransferase family.</text>
</comment>
<evidence type="ECO:0000313" key="8">
    <source>
        <dbReference type="EMBL" id="PWW26920.1"/>
    </source>
</evidence>
<keyword evidence="6" id="KW-0663">Pyridoxal phosphate</keyword>
<organism evidence="8 9">
    <name type="scientific">Cytobacillus oceanisediminis</name>
    <dbReference type="NCBI Taxonomy" id="665099"/>
    <lineage>
        <taxon>Bacteria</taxon>
        <taxon>Bacillati</taxon>
        <taxon>Bacillota</taxon>
        <taxon>Bacilli</taxon>
        <taxon>Bacillales</taxon>
        <taxon>Bacillaceae</taxon>
        <taxon>Cytobacillus</taxon>
    </lineage>
</organism>
<reference evidence="8 9" key="1">
    <citation type="submission" date="2018-05" db="EMBL/GenBank/DDBJ databases">
        <title>Freshwater and sediment microbial communities from various areas in North America, analyzing microbe dynamics in response to fracking.</title>
        <authorList>
            <person name="Lamendella R."/>
        </authorList>
    </citation>
    <scope>NUCLEOTIDE SEQUENCE [LARGE SCALE GENOMIC DNA]</scope>
    <source>
        <strain evidence="8 9">15_TX</strain>
    </source>
</reference>
<dbReference type="EMBL" id="QGTW01000009">
    <property type="protein sequence ID" value="PWW26920.1"/>
    <property type="molecule type" value="Genomic_DNA"/>
</dbReference>
<evidence type="ECO:0000259" key="7">
    <source>
        <dbReference type="Pfam" id="PF00155"/>
    </source>
</evidence>
<dbReference type="FunFam" id="3.40.640.10:FF:000053">
    <property type="entry name" value="Aminotransferase, class I"/>
    <property type="match status" value="1"/>
</dbReference>
<evidence type="ECO:0000256" key="2">
    <source>
        <dbReference type="ARBA" id="ARBA00007441"/>
    </source>
</evidence>
<dbReference type="RefSeq" id="WP_110065880.1">
    <property type="nucleotide sequence ID" value="NZ_QGTW01000009.1"/>
</dbReference>
<evidence type="ECO:0000256" key="3">
    <source>
        <dbReference type="ARBA" id="ARBA00011738"/>
    </source>
</evidence>
<comment type="caution">
    <text evidence="8">The sequence shown here is derived from an EMBL/GenBank/DDBJ whole genome shotgun (WGS) entry which is preliminary data.</text>
</comment>
<dbReference type="InterPro" id="IPR015421">
    <property type="entry name" value="PyrdxlP-dep_Trfase_major"/>
</dbReference>
<comment type="subunit">
    <text evidence="3">Homodimer.</text>
</comment>
<dbReference type="Proteomes" id="UP000247150">
    <property type="component" value="Unassembled WGS sequence"/>
</dbReference>
<evidence type="ECO:0000256" key="5">
    <source>
        <dbReference type="ARBA" id="ARBA00022679"/>
    </source>
</evidence>
<sequence>MNAASFFSENIKLALKNNPPGDWIPKLPDDCIRLHCGYPAPALVPVEEVKAAVSSLLEEEQDLPLHYIGSPKILELKEQVIKRLEERDISVSEEELLITSGACQAIDLIARILLDEESIVAVESPSYMEALEIIQNYTKRLISIPVDKHGLQTDVLEGILAERKRNGLAQPRFLYTIPTFQNPTGTTMTAERRQHLLELADSYNFLIVEDDAYGELSFYKNLPTLKAMDKMSRVLHIGSLSKIVAPGMRIGWIAGAREIIHASAWFKKDLNHPFAQATMAVYLANTDFEAKLITLRDTYRGKCAVLLSALEQYLPESASWYVPEGGYFVWMKIPGVDTSEMLTQALSEGVSFIPGKYFFMDQTNGTEFLRLSFSYEDEKEIVEGIRRLGSVVACQAGHGK</sequence>
<comment type="cofactor">
    <cofactor evidence="1">
        <name>pyridoxal 5'-phosphate</name>
        <dbReference type="ChEBI" id="CHEBI:597326"/>
    </cofactor>
</comment>
<evidence type="ECO:0000313" key="9">
    <source>
        <dbReference type="Proteomes" id="UP000247150"/>
    </source>
</evidence>
<keyword evidence="5" id="KW-0808">Transferase</keyword>
<accession>A0A2V2ZWR0</accession>
<dbReference type="PANTHER" id="PTHR42790:SF19">
    <property type="entry name" value="KYNURENINE_ALPHA-AMINOADIPATE AMINOTRANSFERASE, MITOCHONDRIAL"/>
    <property type="match status" value="1"/>
</dbReference>
<evidence type="ECO:0000256" key="1">
    <source>
        <dbReference type="ARBA" id="ARBA00001933"/>
    </source>
</evidence>
<dbReference type="Pfam" id="PF00155">
    <property type="entry name" value="Aminotran_1_2"/>
    <property type="match status" value="1"/>
</dbReference>
<gene>
    <name evidence="8" type="ORF">DFO73_10986</name>
</gene>
<protein>
    <submittedName>
        <fullName evidence="8">2-aminoadipate transaminase</fullName>
    </submittedName>
</protein>
<evidence type="ECO:0000256" key="4">
    <source>
        <dbReference type="ARBA" id="ARBA00022576"/>
    </source>
</evidence>
<feature type="domain" description="Aminotransferase class I/classII large" evidence="7">
    <location>
        <begin position="45"/>
        <end position="387"/>
    </location>
</feature>